<keyword evidence="9 10" id="KW-0275">Fatty acid biosynthesis</keyword>
<dbReference type="EC" id="2.3.1.199" evidence="10"/>
<comment type="catalytic activity">
    <reaction evidence="10">
        <text>a very-long-chain acyl-CoA + malonyl-CoA + H(+) = a very-long-chain 3-oxoacyl-CoA + CO2 + CoA</text>
        <dbReference type="Rhea" id="RHEA:32727"/>
        <dbReference type="ChEBI" id="CHEBI:15378"/>
        <dbReference type="ChEBI" id="CHEBI:16526"/>
        <dbReference type="ChEBI" id="CHEBI:57287"/>
        <dbReference type="ChEBI" id="CHEBI:57384"/>
        <dbReference type="ChEBI" id="CHEBI:90725"/>
        <dbReference type="ChEBI" id="CHEBI:90736"/>
        <dbReference type="EC" id="2.3.1.199"/>
    </reaction>
</comment>
<dbReference type="InterPro" id="IPR002076">
    <property type="entry name" value="ELO_fam"/>
</dbReference>
<evidence type="ECO:0000256" key="1">
    <source>
        <dbReference type="ARBA" id="ARBA00004141"/>
    </source>
</evidence>
<dbReference type="Proteomes" id="UP001054837">
    <property type="component" value="Unassembled WGS sequence"/>
</dbReference>
<feature type="transmembrane region" description="Helical" evidence="10">
    <location>
        <begin position="59"/>
        <end position="82"/>
    </location>
</feature>
<evidence type="ECO:0000256" key="3">
    <source>
        <dbReference type="ARBA" id="ARBA00022679"/>
    </source>
</evidence>
<evidence type="ECO:0000313" key="12">
    <source>
        <dbReference type="Proteomes" id="UP001054837"/>
    </source>
</evidence>
<evidence type="ECO:0000313" key="11">
    <source>
        <dbReference type="EMBL" id="GIY48401.1"/>
    </source>
</evidence>
<dbReference type="PANTHER" id="PTHR11157">
    <property type="entry name" value="FATTY ACID ACYL TRANSFERASE-RELATED"/>
    <property type="match status" value="1"/>
</dbReference>
<sequence>MATATASLVEYITSGRIADRLLDDTFLFPTVIIGYVLFAVWIGPAVMKNRKAFDLRGLLIAYNFLEVLINGYITYSCVRLLYVERDKYCLLKKHPKYVPFVQNYDTLFRYIFMNKMLELADTVFFVLRKKQNQVSFLHVSHHSLVCTLTWWCIRNIIHFGGFCVIMCIGINAFIHCAMYSYYALAAFGPKVTKYLWWKKYITLIQLAQFTFDIAYMTIAFVVGCEEVARMELALYAFLCLLLVLFLNFFNQKYKTQ</sequence>
<dbReference type="GO" id="GO:0042761">
    <property type="term" value="P:very long-chain fatty acid biosynthetic process"/>
    <property type="evidence" value="ECO:0007669"/>
    <property type="project" value="TreeGrafter"/>
</dbReference>
<keyword evidence="6 10" id="KW-1133">Transmembrane helix</keyword>
<dbReference type="PANTHER" id="PTHR11157:SF126">
    <property type="entry name" value="ELONGATION OF VERY LONG CHAIN FATTY ACIDS PROTEIN"/>
    <property type="match status" value="1"/>
</dbReference>
<keyword evidence="3 10" id="KW-0808">Transferase</keyword>
<dbReference type="GO" id="GO:0034626">
    <property type="term" value="P:fatty acid elongation, polyunsaturated fatty acid"/>
    <property type="evidence" value="ECO:0007669"/>
    <property type="project" value="TreeGrafter"/>
</dbReference>
<keyword evidence="12" id="KW-1185">Reference proteome</keyword>
<dbReference type="GO" id="GO:0019367">
    <property type="term" value="P:fatty acid elongation, saturated fatty acid"/>
    <property type="evidence" value="ECO:0007669"/>
    <property type="project" value="TreeGrafter"/>
</dbReference>
<keyword evidence="5 10" id="KW-0276">Fatty acid metabolism</keyword>
<gene>
    <name evidence="11" type="primary">ELOVL4</name>
    <name evidence="11" type="ORF">CDAR_20951</name>
</gene>
<protein>
    <recommendedName>
        <fullName evidence="10">Elongation of very long chain fatty acids protein</fullName>
        <ecNumber evidence="10">2.3.1.199</ecNumber>
    </recommendedName>
    <alternativeName>
        <fullName evidence="10">Very-long-chain 3-oxoacyl-CoA synthase</fullName>
    </alternativeName>
</protein>
<feature type="transmembrane region" description="Helical" evidence="10">
    <location>
        <begin position="26"/>
        <end position="47"/>
    </location>
</feature>
<keyword evidence="7 10" id="KW-0443">Lipid metabolism</keyword>
<evidence type="ECO:0000256" key="8">
    <source>
        <dbReference type="ARBA" id="ARBA00023136"/>
    </source>
</evidence>
<keyword evidence="2 10" id="KW-0444">Lipid biosynthesis</keyword>
<reference evidence="11 12" key="1">
    <citation type="submission" date="2021-06" db="EMBL/GenBank/DDBJ databases">
        <title>Caerostris darwini draft genome.</title>
        <authorList>
            <person name="Kono N."/>
            <person name="Arakawa K."/>
        </authorList>
    </citation>
    <scope>NUCLEOTIDE SEQUENCE [LARGE SCALE GENOMIC DNA]</scope>
</reference>
<feature type="transmembrane region" description="Helical" evidence="10">
    <location>
        <begin position="232"/>
        <end position="249"/>
    </location>
</feature>
<keyword evidence="8 10" id="KW-0472">Membrane</keyword>
<dbReference type="GO" id="GO:0030148">
    <property type="term" value="P:sphingolipid biosynthetic process"/>
    <property type="evidence" value="ECO:0007669"/>
    <property type="project" value="TreeGrafter"/>
</dbReference>
<comment type="similarity">
    <text evidence="10">Belongs to the ELO family.</text>
</comment>
<dbReference type="Pfam" id="PF01151">
    <property type="entry name" value="ELO"/>
    <property type="match status" value="1"/>
</dbReference>
<dbReference type="GO" id="GO:0034625">
    <property type="term" value="P:fatty acid elongation, monounsaturated fatty acid"/>
    <property type="evidence" value="ECO:0007669"/>
    <property type="project" value="TreeGrafter"/>
</dbReference>
<comment type="subcellular location">
    <subcellularLocation>
        <location evidence="1">Membrane</location>
        <topology evidence="1">Multi-pass membrane protein</topology>
    </subcellularLocation>
</comment>
<dbReference type="GO" id="GO:0005789">
    <property type="term" value="C:endoplasmic reticulum membrane"/>
    <property type="evidence" value="ECO:0007669"/>
    <property type="project" value="TreeGrafter"/>
</dbReference>
<evidence type="ECO:0000256" key="5">
    <source>
        <dbReference type="ARBA" id="ARBA00022832"/>
    </source>
</evidence>
<accession>A0AAV4TSH5</accession>
<keyword evidence="4 10" id="KW-0812">Transmembrane</keyword>
<evidence type="ECO:0000256" key="6">
    <source>
        <dbReference type="ARBA" id="ARBA00022989"/>
    </source>
</evidence>
<name>A0AAV4TSH5_9ARAC</name>
<comment type="caution">
    <text evidence="11">The sequence shown here is derived from an EMBL/GenBank/DDBJ whole genome shotgun (WGS) entry which is preliminary data.</text>
</comment>
<organism evidence="11 12">
    <name type="scientific">Caerostris darwini</name>
    <dbReference type="NCBI Taxonomy" id="1538125"/>
    <lineage>
        <taxon>Eukaryota</taxon>
        <taxon>Metazoa</taxon>
        <taxon>Ecdysozoa</taxon>
        <taxon>Arthropoda</taxon>
        <taxon>Chelicerata</taxon>
        <taxon>Arachnida</taxon>
        <taxon>Araneae</taxon>
        <taxon>Araneomorphae</taxon>
        <taxon>Entelegynae</taxon>
        <taxon>Araneoidea</taxon>
        <taxon>Araneidae</taxon>
        <taxon>Caerostris</taxon>
    </lineage>
</organism>
<feature type="transmembrane region" description="Helical" evidence="10">
    <location>
        <begin position="200"/>
        <end position="220"/>
    </location>
</feature>
<dbReference type="AlphaFoldDB" id="A0AAV4TSH5"/>
<evidence type="ECO:0000256" key="2">
    <source>
        <dbReference type="ARBA" id="ARBA00022516"/>
    </source>
</evidence>
<evidence type="ECO:0000256" key="7">
    <source>
        <dbReference type="ARBA" id="ARBA00023098"/>
    </source>
</evidence>
<evidence type="ECO:0000256" key="4">
    <source>
        <dbReference type="ARBA" id="ARBA00022692"/>
    </source>
</evidence>
<evidence type="ECO:0000256" key="10">
    <source>
        <dbReference type="RuleBase" id="RU361115"/>
    </source>
</evidence>
<dbReference type="GO" id="GO:0009922">
    <property type="term" value="F:fatty acid elongase activity"/>
    <property type="evidence" value="ECO:0007669"/>
    <property type="project" value="UniProtKB-EC"/>
</dbReference>
<evidence type="ECO:0000256" key="9">
    <source>
        <dbReference type="ARBA" id="ARBA00023160"/>
    </source>
</evidence>
<feature type="transmembrane region" description="Helical" evidence="10">
    <location>
        <begin position="159"/>
        <end position="188"/>
    </location>
</feature>
<dbReference type="EMBL" id="BPLQ01010102">
    <property type="protein sequence ID" value="GIY48401.1"/>
    <property type="molecule type" value="Genomic_DNA"/>
</dbReference>
<proteinExistence type="inferred from homology"/>